<keyword evidence="2" id="KW-1185">Reference proteome</keyword>
<evidence type="ECO:0000313" key="2">
    <source>
        <dbReference type="Proteomes" id="UP000655225"/>
    </source>
</evidence>
<sequence length="59" mass="6655">MQFGKALEISNIRVQGFIATSSGNYLSGSPLESRVDDTCRMGHNLFSTNQAWVPCNWYR</sequence>
<comment type="caution">
    <text evidence="1">The sequence shown here is derived from an EMBL/GenBank/DDBJ whole genome shotgun (WGS) entry which is preliminary data.</text>
</comment>
<name>A0A834YZG4_TETSI</name>
<dbReference type="EMBL" id="JABCRI010000011">
    <property type="protein sequence ID" value="KAF8397415.1"/>
    <property type="molecule type" value="Genomic_DNA"/>
</dbReference>
<dbReference type="AlphaFoldDB" id="A0A834YZG4"/>
<accession>A0A834YZG4</accession>
<gene>
    <name evidence="1" type="ORF">HHK36_016331</name>
</gene>
<evidence type="ECO:0000313" key="1">
    <source>
        <dbReference type="EMBL" id="KAF8397415.1"/>
    </source>
</evidence>
<protein>
    <submittedName>
        <fullName evidence="1">Uncharacterized protein</fullName>
    </submittedName>
</protein>
<proteinExistence type="predicted"/>
<dbReference type="Proteomes" id="UP000655225">
    <property type="component" value="Unassembled WGS sequence"/>
</dbReference>
<organism evidence="1 2">
    <name type="scientific">Tetracentron sinense</name>
    <name type="common">Spur-leaf</name>
    <dbReference type="NCBI Taxonomy" id="13715"/>
    <lineage>
        <taxon>Eukaryota</taxon>
        <taxon>Viridiplantae</taxon>
        <taxon>Streptophyta</taxon>
        <taxon>Embryophyta</taxon>
        <taxon>Tracheophyta</taxon>
        <taxon>Spermatophyta</taxon>
        <taxon>Magnoliopsida</taxon>
        <taxon>Trochodendrales</taxon>
        <taxon>Trochodendraceae</taxon>
        <taxon>Tetracentron</taxon>
    </lineage>
</organism>
<reference evidence="1 2" key="1">
    <citation type="submission" date="2020-04" db="EMBL/GenBank/DDBJ databases">
        <title>Plant Genome Project.</title>
        <authorList>
            <person name="Zhang R.-G."/>
        </authorList>
    </citation>
    <scope>NUCLEOTIDE SEQUENCE [LARGE SCALE GENOMIC DNA]</scope>
    <source>
        <strain evidence="1">YNK0</strain>
        <tissue evidence="1">Leaf</tissue>
    </source>
</reference>